<organism evidence="2 3">
    <name type="scientific">Nocardia puris</name>
    <dbReference type="NCBI Taxonomy" id="208602"/>
    <lineage>
        <taxon>Bacteria</taxon>
        <taxon>Bacillati</taxon>
        <taxon>Actinomycetota</taxon>
        <taxon>Actinomycetes</taxon>
        <taxon>Mycobacteriales</taxon>
        <taxon>Nocardiaceae</taxon>
        <taxon>Nocardia</taxon>
    </lineage>
</organism>
<feature type="domain" description="Condensation" evidence="1">
    <location>
        <begin position="50"/>
        <end position="371"/>
    </location>
</feature>
<dbReference type="Gene3D" id="3.30.559.30">
    <property type="entry name" value="Nonribosomal peptide synthetase, condensation domain"/>
    <property type="match status" value="1"/>
</dbReference>
<dbReference type="PANTHER" id="PTHR45527">
    <property type="entry name" value="NONRIBOSOMAL PEPTIDE SYNTHETASE"/>
    <property type="match status" value="1"/>
</dbReference>
<dbReference type="AlphaFoldDB" id="A0A366DW49"/>
<dbReference type="GO" id="GO:0031177">
    <property type="term" value="F:phosphopantetheine binding"/>
    <property type="evidence" value="ECO:0007669"/>
    <property type="project" value="TreeGrafter"/>
</dbReference>
<dbReference type="SUPFAM" id="SSF52777">
    <property type="entry name" value="CoA-dependent acyltransferases"/>
    <property type="match status" value="2"/>
</dbReference>
<evidence type="ECO:0000259" key="1">
    <source>
        <dbReference type="Pfam" id="PF00668"/>
    </source>
</evidence>
<evidence type="ECO:0000313" key="3">
    <source>
        <dbReference type="Proteomes" id="UP000252586"/>
    </source>
</evidence>
<gene>
    <name evidence="2" type="ORF">DFR74_102743</name>
</gene>
<dbReference type="InterPro" id="IPR001242">
    <property type="entry name" value="Condensation_dom"/>
</dbReference>
<dbReference type="Proteomes" id="UP000252586">
    <property type="component" value="Unassembled WGS sequence"/>
</dbReference>
<dbReference type="Pfam" id="PF00668">
    <property type="entry name" value="Condensation"/>
    <property type="match status" value="1"/>
</dbReference>
<dbReference type="GO" id="GO:0003824">
    <property type="term" value="F:catalytic activity"/>
    <property type="evidence" value="ECO:0007669"/>
    <property type="project" value="InterPro"/>
</dbReference>
<dbReference type="GO" id="GO:0044550">
    <property type="term" value="P:secondary metabolite biosynthetic process"/>
    <property type="evidence" value="ECO:0007669"/>
    <property type="project" value="TreeGrafter"/>
</dbReference>
<dbReference type="OrthoDB" id="9789603at2"/>
<dbReference type="STRING" id="1210090.GCA_001613185_05234"/>
<keyword evidence="3" id="KW-1185">Reference proteome</keyword>
<name>A0A366DW49_9NOCA</name>
<reference evidence="2 3" key="1">
    <citation type="submission" date="2018-06" db="EMBL/GenBank/DDBJ databases">
        <title>Genomic Encyclopedia of Type Strains, Phase IV (KMG-IV): sequencing the most valuable type-strain genomes for metagenomic binning, comparative biology and taxonomic classification.</title>
        <authorList>
            <person name="Goeker M."/>
        </authorList>
    </citation>
    <scope>NUCLEOTIDE SEQUENCE [LARGE SCALE GENOMIC DNA]</scope>
    <source>
        <strain evidence="2 3">DSM 44599</strain>
    </source>
</reference>
<dbReference type="InterPro" id="IPR023213">
    <property type="entry name" value="CAT-like_dom_sf"/>
</dbReference>
<evidence type="ECO:0000313" key="2">
    <source>
        <dbReference type="EMBL" id="RBO94320.1"/>
    </source>
</evidence>
<dbReference type="GO" id="GO:0008610">
    <property type="term" value="P:lipid biosynthetic process"/>
    <property type="evidence" value="ECO:0007669"/>
    <property type="project" value="UniProtKB-ARBA"/>
</dbReference>
<accession>A0A366DW49</accession>
<protein>
    <submittedName>
        <fullName evidence="2">Condensation domain-containing protein</fullName>
    </submittedName>
</protein>
<dbReference type="GO" id="GO:0043041">
    <property type="term" value="P:amino acid activation for nonribosomal peptide biosynthetic process"/>
    <property type="evidence" value="ECO:0007669"/>
    <property type="project" value="TreeGrafter"/>
</dbReference>
<dbReference type="PANTHER" id="PTHR45527:SF1">
    <property type="entry name" value="FATTY ACID SYNTHASE"/>
    <property type="match status" value="1"/>
</dbReference>
<proteinExistence type="predicted"/>
<dbReference type="Gene3D" id="3.30.559.10">
    <property type="entry name" value="Chloramphenicol acetyltransferase-like domain"/>
    <property type="match status" value="1"/>
</dbReference>
<comment type="caution">
    <text evidence="2">The sequence shown here is derived from an EMBL/GenBank/DDBJ whole genome shotgun (WGS) entry which is preliminary data.</text>
</comment>
<dbReference type="EMBL" id="QNRE01000002">
    <property type="protein sequence ID" value="RBO94320.1"/>
    <property type="molecule type" value="Genomic_DNA"/>
</dbReference>
<sequence length="454" mass="48100">MRLLFLDHLAADPGVLLEWTALADPVPDPTPPTSNQTIHLSSGGPTTWLAAHFDVAGPIDTTALETTFAHWIPRHDALHCAFGTAPDGGVAVRVAPDTGITLAARAPVTVDSAGRLRALLGERLDDACAPTSFPPYFLGAVSRAETSTVVVGFDHAICDAWSIMIAVTELDVLYRAAVEQGPAAAAAAARTLPEAGSFLAYATREAATPSAATGPLLDAWREFLRAGDNDLPHFPLDLGTGGEPAPFGSDVRKVLGPNDTDALHLRARAEGFSLFAALLAAVALTAAELGGAPAIDLVFPVHTRREPRHHNTFGWLVANAPARVPVAGDFLATAHAAHAAVQAGQRLATVPAVRVFEAMGTELRRTRRDLFSVSYTDYRHLPGGSRSDTTRARPRDPAQFSRAAPLDDVQLWFTRADDGLALRTRFPDTPAARKVVGEFLDRLAETLTGAVRSG</sequence>
<dbReference type="GO" id="GO:0005737">
    <property type="term" value="C:cytoplasm"/>
    <property type="evidence" value="ECO:0007669"/>
    <property type="project" value="TreeGrafter"/>
</dbReference>
<dbReference type="RefSeq" id="WP_067512194.1">
    <property type="nucleotide sequence ID" value="NZ_QNRE01000002.1"/>
</dbReference>